<name>A0A2U3QL89_9BACT</name>
<dbReference type="EMBL" id="OUUY01000147">
    <property type="protein sequence ID" value="SPQ02162.1"/>
    <property type="molecule type" value="Genomic_DNA"/>
</dbReference>
<evidence type="ECO:0000313" key="2">
    <source>
        <dbReference type="Proteomes" id="UP000245125"/>
    </source>
</evidence>
<evidence type="ECO:0008006" key="3">
    <source>
        <dbReference type="Google" id="ProtNLM"/>
    </source>
</evidence>
<dbReference type="AlphaFoldDB" id="A0A2U3QL89"/>
<accession>A0A2U3QL89</accession>
<gene>
    <name evidence="1" type="ORF">NBG4_950008</name>
</gene>
<protein>
    <recommendedName>
        <fullName evidence="3">Rubrerythrin diiron-binding domain-containing protein</fullName>
    </recommendedName>
</protein>
<dbReference type="Gene3D" id="1.20.1260.10">
    <property type="match status" value="1"/>
</dbReference>
<reference evidence="2" key="1">
    <citation type="submission" date="2018-03" db="EMBL/GenBank/DDBJ databases">
        <authorList>
            <person name="Zecchin S."/>
        </authorList>
    </citation>
    <scope>NUCLEOTIDE SEQUENCE [LARGE SCALE GENOMIC DNA]</scope>
</reference>
<dbReference type="InterPro" id="IPR012347">
    <property type="entry name" value="Ferritin-like"/>
</dbReference>
<sequence>MKEIKEIMDMGRRLDELAYETYTLFSKREDFDRPLVAFWAGMAEWKKNHLKHWKKVSRTYVYKNLFNREPEDLKVIIKQLKNIQSEHVEFMRRLRKKRIGQDEAISQTILNEFCLITDIFLEIFYTYDESLQDRSCSFVEDCEMHLVTMANALKPYLKLNPLYAVLLRSIVDLKHKYDFLLTTFGKMKKAAG</sequence>
<proteinExistence type="predicted"/>
<organism evidence="1 2">
    <name type="scientific">Candidatus Sulfobium mesophilum</name>
    <dbReference type="NCBI Taxonomy" id="2016548"/>
    <lineage>
        <taxon>Bacteria</taxon>
        <taxon>Pseudomonadati</taxon>
        <taxon>Nitrospirota</taxon>
        <taxon>Nitrospiria</taxon>
        <taxon>Nitrospirales</taxon>
        <taxon>Nitrospiraceae</taxon>
        <taxon>Candidatus Sulfobium</taxon>
    </lineage>
</organism>
<keyword evidence="2" id="KW-1185">Reference proteome</keyword>
<evidence type="ECO:0000313" key="1">
    <source>
        <dbReference type="EMBL" id="SPQ02162.1"/>
    </source>
</evidence>
<dbReference type="Proteomes" id="UP000245125">
    <property type="component" value="Unassembled WGS sequence"/>
</dbReference>